<dbReference type="SUPFAM" id="SSF54495">
    <property type="entry name" value="UBC-like"/>
    <property type="match status" value="1"/>
</dbReference>
<keyword evidence="1" id="KW-0808">Transferase</keyword>
<keyword evidence="2" id="KW-0833">Ubl conjugation pathway</keyword>
<keyword evidence="4" id="KW-0175">Coiled coil</keyword>
<feature type="compositionally biased region" description="Basic and acidic residues" evidence="5">
    <location>
        <begin position="583"/>
        <end position="597"/>
    </location>
</feature>
<dbReference type="InterPro" id="IPR057733">
    <property type="entry name" value="UBE2O-like_SH3-B"/>
</dbReference>
<evidence type="ECO:0000256" key="2">
    <source>
        <dbReference type="ARBA" id="ARBA00022786"/>
    </source>
</evidence>
<feature type="compositionally biased region" description="Acidic residues" evidence="5">
    <location>
        <begin position="43"/>
        <end position="75"/>
    </location>
</feature>
<organism evidence="7 8">
    <name type="scientific">Cavenderia fasciculata</name>
    <name type="common">Slime mold</name>
    <name type="synonym">Dictyostelium fasciculatum</name>
    <dbReference type="NCBI Taxonomy" id="261658"/>
    <lineage>
        <taxon>Eukaryota</taxon>
        <taxon>Amoebozoa</taxon>
        <taxon>Evosea</taxon>
        <taxon>Eumycetozoa</taxon>
        <taxon>Dictyostelia</taxon>
        <taxon>Acytosteliales</taxon>
        <taxon>Cavenderiaceae</taxon>
        <taxon>Cavenderia</taxon>
    </lineage>
</organism>
<dbReference type="Pfam" id="PF00179">
    <property type="entry name" value="UQ_con"/>
    <property type="match status" value="1"/>
</dbReference>
<dbReference type="AlphaFoldDB" id="F4QDY0"/>
<name>F4QDY0_CACFS</name>
<dbReference type="OMA" id="QIGTHIG"/>
<gene>
    <name evidence="7" type="ORF">DFA_11688</name>
</gene>
<dbReference type="InterPro" id="IPR000608">
    <property type="entry name" value="UBC"/>
</dbReference>
<evidence type="ECO:0000256" key="1">
    <source>
        <dbReference type="ARBA" id="ARBA00022679"/>
    </source>
</evidence>
<feature type="active site" description="Glycyl thioester intermediate" evidence="3">
    <location>
        <position position="722"/>
    </location>
</feature>
<dbReference type="KEGG" id="dfa:DFA_11688"/>
<dbReference type="EMBL" id="GL883029">
    <property type="protein sequence ID" value="EGG13927.1"/>
    <property type="molecule type" value="Genomic_DNA"/>
</dbReference>
<dbReference type="OrthoDB" id="47801at2759"/>
<evidence type="ECO:0000259" key="6">
    <source>
        <dbReference type="PROSITE" id="PS50127"/>
    </source>
</evidence>
<dbReference type="Proteomes" id="UP000007797">
    <property type="component" value="Unassembled WGS sequence"/>
</dbReference>
<evidence type="ECO:0000313" key="8">
    <source>
        <dbReference type="Proteomes" id="UP000007797"/>
    </source>
</evidence>
<evidence type="ECO:0000256" key="3">
    <source>
        <dbReference type="PROSITE-ProRule" id="PRU10133"/>
    </source>
</evidence>
<keyword evidence="8" id="KW-1185">Reference proteome</keyword>
<dbReference type="GeneID" id="14866485"/>
<sequence>MNTNEIVEKNIFKEDVVSFLDVINNRIEYGVVFRVAWDLDDITDEDESDSEEEEEEEDDSDEEDTNEEEEEDSEDKEYNKKKQSVMEEMKRSGYTYFDEDNEFDHLDVDEEILREKCKHHHFKSDTGVLVHLIRAPVYTEMEYEQLTLVDRTLYLADFVQRIQQPQPTGIPNSNHQLGKVLSTRKQYSVYPFSFLAQNQNIHLGQDPSQMLHLDHVDQLTPFSNSLVMNKSKTVIGRVIGYQQDLVVRNLANNRGSIIPASEVDYIFIDPVFDSNPCPGKTITFGKDRFVILTVVPTKLEVNWYYYLDENADPPPSSIKSNQVIVFSDDYQFSVIGENVLFVNSNGIKEGAMVFLTKTWCTISWQDGTITEELSTNFVVVDSLATDYFPGDVVEPAEVDEKTKWGVINSYNPTTRTCSILWNIPGREDCAEEKDVSVYSIEYLVDYNFDESDFVFKNDSALIEKEADIVGQVVGRDKCRLLINWNNGCQEKVLPYTLCLIEDDDSDNEEEQNDDDQDDFDIENEEEDDDQDDDDDDDEGEWEINSDSDNDQNQQKEEKSGGGGGGGLISNFIHSLKSLLVGDDHQQEQPKQQEKKEKEEEEEKQGDLDDNGIQKFQLLTSIENHAYYSEKMTITTKLLKTINQEFKLLETSLPKGVYVRGFSEKMNLLQALIIGPEDTVYENGIFIFDIFLPNNYPYAPPKVFYHSVTYKLHPNLYVNGNVCLSLLGTWHGNKNEQWQPGFSNLLQVLISIQGLILGYKEPYFLEAGYESQLGTIIGKRNSSLYNEEVYLLTLETLMFYNNNKPTVFESIITNHINDKIKDVLTRLDQLLDQSNTEIFKITLPPSEGFLKPLLKLKSKIQSIEKLKEEEEVKVNENENE</sequence>
<accession>F4QDY0</accession>
<evidence type="ECO:0000256" key="5">
    <source>
        <dbReference type="SAM" id="MobiDB-lite"/>
    </source>
</evidence>
<dbReference type="GO" id="GO:0061631">
    <property type="term" value="F:ubiquitin conjugating enzyme activity"/>
    <property type="evidence" value="ECO:0007669"/>
    <property type="project" value="TreeGrafter"/>
</dbReference>
<protein>
    <submittedName>
        <fullName evidence="7">Ubiquitin-conjugating enzyme E2</fullName>
    </submittedName>
</protein>
<evidence type="ECO:0000256" key="4">
    <source>
        <dbReference type="SAM" id="Coils"/>
    </source>
</evidence>
<dbReference type="InterPro" id="IPR016135">
    <property type="entry name" value="UBQ-conjugating_enzyme/RWD"/>
</dbReference>
<feature type="compositionally biased region" description="Acidic residues" evidence="5">
    <location>
        <begin position="598"/>
        <end position="609"/>
    </location>
</feature>
<dbReference type="SMART" id="SM00212">
    <property type="entry name" value="UBCc"/>
    <property type="match status" value="1"/>
</dbReference>
<dbReference type="Gene3D" id="3.10.110.10">
    <property type="entry name" value="Ubiquitin Conjugating Enzyme"/>
    <property type="match status" value="1"/>
</dbReference>
<dbReference type="PANTHER" id="PTHR46116">
    <property type="entry name" value="(E3-INDEPENDENT) E2 UBIQUITIN-CONJUGATING ENZYME"/>
    <property type="match status" value="1"/>
</dbReference>
<feature type="region of interest" description="Disordered" evidence="5">
    <location>
        <begin position="505"/>
        <end position="566"/>
    </location>
</feature>
<dbReference type="PROSITE" id="PS00183">
    <property type="entry name" value="UBC_1"/>
    <property type="match status" value="1"/>
</dbReference>
<feature type="domain" description="UBC core" evidence="6">
    <location>
        <begin position="636"/>
        <end position="797"/>
    </location>
</feature>
<dbReference type="Pfam" id="PF23043">
    <property type="entry name" value="SH3-B_UBE2O"/>
    <property type="match status" value="1"/>
</dbReference>
<dbReference type="PANTHER" id="PTHR46116:SF15">
    <property type="entry name" value="(E3-INDEPENDENT) E2 UBIQUITIN-CONJUGATING ENZYME"/>
    <property type="match status" value="1"/>
</dbReference>
<feature type="compositionally biased region" description="Acidic residues" evidence="5">
    <location>
        <begin position="505"/>
        <end position="549"/>
    </location>
</feature>
<feature type="region of interest" description="Disordered" evidence="5">
    <location>
        <begin position="583"/>
        <end position="609"/>
    </location>
</feature>
<dbReference type="PROSITE" id="PS50127">
    <property type="entry name" value="UBC_2"/>
    <property type="match status" value="1"/>
</dbReference>
<dbReference type="CDD" id="cd23837">
    <property type="entry name" value="UBCc_UBE2O"/>
    <property type="match status" value="1"/>
</dbReference>
<dbReference type="InterPro" id="IPR023313">
    <property type="entry name" value="UBQ-conjugating_AS"/>
</dbReference>
<proteinExistence type="predicted"/>
<feature type="coiled-coil region" evidence="4">
    <location>
        <begin position="852"/>
        <end position="879"/>
    </location>
</feature>
<dbReference type="STRING" id="1054147.F4QDY0"/>
<dbReference type="RefSeq" id="XP_004350635.1">
    <property type="nucleotide sequence ID" value="XM_004350584.1"/>
</dbReference>
<reference evidence="8" key="1">
    <citation type="journal article" date="2011" name="Genome Res.">
        <title>Phylogeny-wide analysis of social amoeba genomes highlights ancient origins for complex intercellular communication.</title>
        <authorList>
            <person name="Heidel A.J."/>
            <person name="Lawal H.M."/>
            <person name="Felder M."/>
            <person name="Schilde C."/>
            <person name="Helps N.R."/>
            <person name="Tunggal B."/>
            <person name="Rivero F."/>
            <person name="John U."/>
            <person name="Schleicher M."/>
            <person name="Eichinger L."/>
            <person name="Platzer M."/>
            <person name="Noegel A.A."/>
            <person name="Schaap P."/>
            <person name="Gloeckner G."/>
        </authorList>
    </citation>
    <scope>NUCLEOTIDE SEQUENCE [LARGE SCALE GENOMIC DNA]</scope>
    <source>
        <strain evidence="8">SH3</strain>
    </source>
</reference>
<evidence type="ECO:0000313" key="7">
    <source>
        <dbReference type="EMBL" id="EGG13927.1"/>
    </source>
</evidence>
<feature type="region of interest" description="Disordered" evidence="5">
    <location>
        <begin position="43"/>
        <end position="84"/>
    </location>
</feature>